<protein>
    <submittedName>
        <fullName evidence="3">Abortive phage infection protein</fullName>
    </submittedName>
</protein>
<feature type="transmembrane region" description="Helical" evidence="1">
    <location>
        <begin position="437"/>
        <end position="455"/>
    </location>
</feature>
<feature type="transmembrane region" description="Helical" evidence="1">
    <location>
        <begin position="272"/>
        <end position="294"/>
    </location>
</feature>
<keyword evidence="1" id="KW-1133">Transmembrane helix</keyword>
<organism evidence="3 4">
    <name type="scientific">Paenibacillus antarcticus</name>
    <dbReference type="NCBI Taxonomy" id="253703"/>
    <lineage>
        <taxon>Bacteria</taxon>
        <taxon>Bacillati</taxon>
        <taxon>Bacillota</taxon>
        <taxon>Bacilli</taxon>
        <taxon>Bacillales</taxon>
        <taxon>Paenibacillaceae</taxon>
        <taxon>Paenibacillus</taxon>
    </lineage>
</organism>
<feature type="transmembrane region" description="Helical" evidence="1">
    <location>
        <begin position="356"/>
        <end position="382"/>
    </location>
</feature>
<sequence length="549" mass="61885">MNVTGQPLKLKTNYKVLSLLGAIGLILFMIIQVFPGTASDTLEQQSTGIITKEQALEVATQYAESQLHIHILSNPDTLVTYQSNSDIYGYLSKEKLIKKYNTTFEKRYPYDVYRVRLQESERGPFLNIDVHMNTGEIVAYAQEKETNFASTEPTKESMSTTNKKKLAEPWLTKLGYDPEKLTIVQKDKNTLTYSDYNVTIGEAVLQLKFAFGTDRIVSFQPAFTTPAEHTAYVEKEHTKAVWLTLLGYGLLTLALGVLAIVYSALTRRYTSFVRGIFLSSFYFIVSMLSTFNMLPALEAEGLTGTSLILGLIFQGLLTLVMAALLYFSLIGGDGLWKKEVGLNPWPRGKESGYGSYVLHSMFVGYLWALILLGVQSIIYFILDLTLHSWSTTDASQSPINMVYPWMLPLLAWVAGISEEAVYRLFGIRMMKKIVKNTFVACLIPSIIWAFGHTLYPIYPVISRPIELVIIGLLFSFIFLRYGYITVMFSHVVFNSILMGFSLFTLNDTTNITAGIVSMIMPFIVASVIYLFYARKKEKPYVTTPPEVLQ</sequence>
<feature type="transmembrane region" description="Helical" evidence="1">
    <location>
        <begin position="306"/>
        <end position="329"/>
    </location>
</feature>
<dbReference type="EMBL" id="LVJI01000001">
    <property type="protein sequence ID" value="OAB48157.1"/>
    <property type="molecule type" value="Genomic_DNA"/>
</dbReference>
<keyword evidence="4" id="KW-1185">Reference proteome</keyword>
<gene>
    <name evidence="3" type="ORF">PBAT_00510</name>
</gene>
<proteinExistence type="predicted"/>
<keyword evidence="1" id="KW-0812">Transmembrane</keyword>
<dbReference type="RefSeq" id="WP_068645803.1">
    <property type="nucleotide sequence ID" value="NZ_CP043611.1"/>
</dbReference>
<dbReference type="OrthoDB" id="2675631at2"/>
<dbReference type="InterPro" id="IPR003675">
    <property type="entry name" value="Rce1/LyrA-like_dom"/>
</dbReference>
<keyword evidence="1" id="KW-0472">Membrane</keyword>
<dbReference type="Proteomes" id="UP000077355">
    <property type="component" value="Unassembled WGS sequence"/>
</dbReference>
<feature type="transmembrane region" description="Helical" evidence="1">
    <location>
        <begin position="240"/>
        <end position="265"/>
    </location>
</feature>
<dbReference type="GO" id="GO:0080120">
    <property type="term" value="P:CAAX-box protein maturation"/>
    <property type="evidence" value="ECO:0007669"/>
    <property type="project" value="UniProtKB-ARBA"/>
</dbReference>
<feature type="transmembrane region" description="Helical" evidence="1">
    <location>
        <begin position="486"/>
        <end position="505"/>
    </location>
</feature>
<feature type="transmembrane region" description="Helical" evidence="1">
    <location>
        <begin position="511"/>
        <end position="532"/>
    </location>
</feature>
<dbReference type="AlphaFoldDB" id="A0A168QSR6"/>
<dbReference type="GO" id="GO:0004175">
    <property type="term" value="F:endopeptidase activity"/>
    <property type="evidence" value="ECO:0007669"/>
    <property type="project" value="UniProtKB-ARBA"/>
</dbReference>
<dbReference type="Pfam" id="PF02517">
    <property type="entry name" value="Rce1-like"/>
    <property type="match status" value="1"/>
</dbReference>
<comment type="caution">
    <text evidence="3">The sequence shown here is derived from an EMBL/GenBank/DDBJ whole genome shotgun (WGS) entry which is preliminary data.</text>
</comment>
<accession>A0A168QSR6</accession>
<evidence type="ECO:0000259" key="2">
    <source>
        <dbReference type="Pfam" id="PF02517"/>
    </source>
</evidence>
<feature type="domain" description="CAAX prenyl protease 2/Lysostaphin resistance protein A-like" evidence="2">
    <location>
        <begin position="404"/>
        <end position="495"/>
    </location>
</feature>
<evidence type="ECO:0000313" key="3">
    <source>
        <dbReference type="EMBL" id="OAB48157.1"/>
    </source>
</evidence>
<reference evidence="3 4" key="1">
    <citation type="submission" date="2016-03" db="EMBL/GenBank/DDBJ databases">
        <title>Draft genome sequence of Paenibacillus antarcticus CECT 5836.</title>
        <authorList>
            <person name="Shin S.-K."/>
            <person name="Yi H."/>
        </authorList>
    </citation>
    <scope>NUCLEOTIDE SEQUENCE [LARGE SCALE GENOMIC DNA]</scope>
    <source>
        <strain evidence="3 4">CECT 5836</strain>
    </source>
</reference>
<evidence type="ECO:0000313" key="4">
    <source>
        <dbReference type="Proteomes" id="UP000077355"/>
    </source>
</evidence>
<feature type="transmembrane region" description="Helical" evidence="1">
    <location>
        <begin position="402"/>
        <end position="425"/>
    </location>
</feature>
<name>A0A168QSR6_9BACL</name>
<feature type="transmembrane region" description="Helical" evidence="1">
    <location>
        <begin position="12"/>
        <end position="34"/>
    </location>
</feature>
<evidence type="ECO:0000256" key="1">
    <source>
        <dbReference type="SAM" id="Phobius"/>
    </source>
</evidence>
<feature type="transmembrane region" description="Helical" evidence="1">
    <location>
        <begin position="461"/>
        <end position="479"/>
    </location>
</feature>